<evidence type="ECO:0000256" key="1">
    <source>
        <dbReference type="ARBA" id="ARBA00000085"/>
    </source>
</evidence>
<dbReference type="InterPro" id="IPR004358">
    <property type="entry name" value="Sig_transdc_His_kin-like_C"/>
</dbReference>
<keyword evidence="5" id="KW-0808">Transferase</keyword>
<dbReference type="SUPFAM" id="SSF55874">
    <property type="entry name" value="ATPase domain of HSP90 chaperone/DNA topoisomerase II/histidine kinase"/>
    <property type="match status" value="1"/>
</dbReference>
<dbReference type="EC" id="2.7.13.3" evidence="2"/>
<dbReference type="InterPro" id="IPR003018">
    <property type="entry name" value="GAF"/>
</dbReference>
<dbReference type="GO" id="GO:0016301">
    <property type="term" value="F:kinase activity"/>
    <property type="evidence" value="ECO:0007669"/>
    <property type="project" value="UniProtKB-KW"/>
</dbReference>
<name>A0ABT7ZVX0_9FLAO</name>
<dbReference type="InterPro" id="IPR003661">
    <property type="entry name" value="HisK_dim/P_dom"/>
</dbReference>
<dbReference type="SMART" id="SM00065">
    <property type="entry name" value="GAF"/>
    <property type="match status" value="1"/>
</dbReference>
<protein>
    <recommendedName>
        <fullName evidence="2">histidine kinase</fullName>
        <ecNumber evidence="2">2.7.13.3</ecNumber>
    </recommendedName>
</protein>
<dbReference type="RefSeq" id="WP_290206788.1">
    <property type="nucleotide sequence ID" value="NZ_JASDDK010000003.1"/>
</dbReference>
<comment type="catalytic activity">
    <reaction evidence="1">
        <text>ATP + protein L-histidine = ADP + protein N-phospho-L-histidine.</text>
        <dbReference type="EC" id="2.7.13.3"/>
    </reaction>
</comment>
<dbReference type="PANTHER" id="PTHR43102">
    <property type="entry name" value="SLR1143 PROTEIN"/>
    <property type="match status" value="1"/>
</dbReference>
<dbReference type="SMART" id="SM00388">
    <property type="entry name" value="HisKA"/>
    <property type="match status" value="1"/>
</dbReference>
<reference evidence="5 6" key="1">
    <citation type="journal article" date="2023" name="Int. J. Syst. Evol. Microbiol.">
        <title>Winogradskyella bathintestinalis sp. nov., isolated from the intestine of the deep-sea loosejaw dragonfish, Malacosteus niger.</title>
        <authorList>
            <person name="Uniacke-Lowe S."/>
            <person name="Johnson C.N."/>
            <person name="Stanton C."/>
            <person name="Hill C."/>
            <person name="Ross P."/>
        </authorList>
    </citation>
    <scope>NUCLEOTIDE SEQUENCE [LARGE SCALE GENOMIC DNA]</scope>
    <source>
        <strain evidence="5 6">APC 3343</strain>
    </source>
</reference>
<dbReference type="Pfam" id="PF02518">
    <property type="entry name" value="HATPase_c"/>
    <property type="match status" value="1"/>
</dbReference>
<accession>A0ABT7ZVX0</accession>
<dbReference type="SUPFAM" id="SSF55781">
    <property type="entry name" value="GAF domain-like"/>
    <property type="match status" value="1"/>
</dbReference>
<dbReference type="InterPro" id="IPR029016">
    <property type="entry name" value="GAF-like_dom_sf"/>
</dbReference>
<dbReference type="Gene3D" id="3.30.450.40">
    <property type="match status" value="1"/>
</dbReference>
<dbReference type="CDD" id="cd00082">
    <property type="entry name" value="HisKA"/>
    <property type="match status" value="1"/>
</dbReference>
<feature type="domain" description="Histidine kinase" evidence="4">
    <location>
        <begin position="186"/>
        <end position="394"/>
    </location>
</feature>
<keyword evidence="3" id="KW-0597">Phosphoprotein</keyword>
<dbReference type="Proteomes" id="UP001231197">
    <property type="component" value="Unassembled WGS sequence"/>
</dbReference>
<evidence type="ECO:0000259" key="4">
    <source>
        <dbReference type="PROSITE" id="PS50109"/>
    </source>
</evidence>
<dbReference type="SUPFAM" id="SSF47384">
    <property type="entry name" value="Homodimeric domain of signal transducing histidine kinase"/>
    <property type="match status" value="1"/>
</dbReference>
<dbReference type="SMART" id="SM00387">
    <property type="entry name" value="HATPase_c"/>
    <property type="match status" value="1"/>
</dbReference>
<dbReference type="PRINTS" id="PR00344">
    <property type="entry name" value="BCTRLSENSOR"/>
</dbReference>
<dbReference type="Pfam" id="PF00512">
    <property type="entry name" value="HisKA"/>
    <property type="match status" value="1"/>
</dbReference>
<dbReference type="InterPro" id="IPR036890">
    <property type="entry name" value="HATPase_C_sf"/>
</dbReference>
<proteinExistence type="predicted"/>
<dbReference type="InterPro" id="IPR003594">
    <property type="entry name" value="HATPase_dom"/>
</dbReference>
<keyword evidence="5" id="KW-0418">Kinase</keyword>
<dbReference type="EMBL" id="JASDDK010000003">
    <property type="protein sequence ID" value="MDN3493135.1"/>
    <property type="molecule type" value="Genomic_DNA"/>
</dbReference>
<dbReference type="InterPro" id="IPR005467">
    <property type="entry name" value="His_kinase_dom"/>
</dbReference>
<evidence type="ECO:0000256" key="3">
    <source>
        <dbReference type="ARBA" id="ARBA00022553"/>
    </source>
</evidence>
<dbReference type="PANTHER" id="PTHR43102:SF2">
    <property type="entry name" value="GAF DOMAIN-CONTAINING PROTEIN"/>
    <property type="match status" value="1"/>
</dbReference>
<evidence type="ECO:0000313" key="6">
    <source>
        <dbReference type="Proteomes" id="UP001231197"/>
    </source>
</evidence>
<gene>
    <name evidence="5" type="ORF">QMA06_10395</name>
</gene>
<evidence type="ECO:0000313" key="5">
    <source>
        <dbReference type="EMBL" id="MDN3493135.1"/>
    </source>
</evidence>
<sequence>MISPKFPENETQRMAAVKSYNIIDTLPEQDYDDITELVASVCDTPIALITALDEDRNFFKSHHGIPFNDSPREISFCGHAILGDDILIIKDARKDERFKDNPLVVEQQAIFYAGVPLIDPEGYKIGTLCTFDHKPREFSPSQIKALKTLGKQVVKLFESRRNNYRLQDANDELKVRYKQLKKFASHVSHDLKSPLVNIIALTNLLKDENNDTLTQDTVLYIHSIEESANILKNYIDGILKHYKTDELIKSKRETIELSDLCQDISQILIVKNDELICSNRIVENINKSALSQILINLVDNGLKYNDKSQRIVKISYDSLKNHHQFTVDDNGIGIPVDQQETIFDIFQTIQGDFSKSSTGIGLSSVKNLVEKLNGHITINSEVGKGSTFTFTIEK</sequence>
<dbReference type="Gene3D" id="3.30.565.10">
    <property type="entry name" value="Histidine kinase-like ATPase, C-terminal domain"/>
    <property type="match status" value="1"/>
</dbReference>
<organism evidence="5 6">
    <name type="scientific">Winogradskyella bathintestinalis</name>
    <dbReference type="NCBI Taxonomy" id="3035208"/>
    <lineage>
        <taxon>Bacteria</taxon>
        <taxon>Pseudomonadati</taxon>
        <taxon>Bacteroidota</taxon>
        <taxon>Flavobacteriia</taxon>
        <taxon>Flavobacteriales</taxon>
        <taxon>Flavobacteriaceae</taxon>
        <taxon>Winogradskyella</taxon>
    </lineage>
</organism>
<dbReference type="Pfam" id="PF01590">
    <property type="entry name" value="GAF"/>
    <property type="match status" value="1"/>
</dbReference>
<dbReference type="PROSITE" id="PS50109">
    <property type="entry name" value="HIS_KIN"/>
    <property type="match status" value="1"/>
</dbReference>
<comment type="caution">
    <text evidence="5">The sequence shown here is derived from an EMBL/GenBank/DDBJ whole genome shotgun (WGS) entry which is preliminary data.</text>
</comment>
<evidence type="ECO:0000256" key="2">
    <source>
        <dbReference type="ARBA" id="ARBA00012438"/>
    </source>
</evidence>
<dbReference type="Gene3D" id="1.10.287.130">
    <property type="match status" value="1"/>
</dbReference>
<dbReference type="InterPro" id="IPR036097">
    <property type="entry name" value="HisK_dim/P_sf"/>
</dbReference>
<keyword evidence="6" id="KW-1185">Reference proteome</keyword>